<organism evidence="21 22">
    <name type="scientific">Methermicoccus shengliensis</name>
    <dbReference type="NCBI Taxonomy" id="660064"/>
    <lineage>
        <taxon>Archaea</taxon>
        <taxon>Methanobacteriati</taxon>
        <taxon>Methanobacteriota</taxon>
        <taxon>Stenosarchaea group</taxon>
        <taxon>Methanomicrobia</taxon>
        <taxon>Methanosarcinales</taxon>
        <taxon>Methermicoccaceae</taxon>
        <taxon>Methermicoccus</taxon>
    </lineage>
</organism>
<evidence type="ECO:0000256" key="17">
    <source>
        <dbReference type="SAM" id="Phobius"/>
    </source>
</evidence>
<keyword evidence="11" id="KW-0460">Magnesium</keyword>
<feature type="transmembrane region" description="Helical" evidence="17">
    <location>
        <begin position="238"/>
        <end position="256"/>
    </location>
</feature>
<dbReference type="EMBL" id="DUIH01000003">
    <property type="protein sequence ID" value="HIH69169.1"/>
    <property type="molecule type" value="Genomic_DNA"/>
</dbReference>
<dbReference type="RefSeq" id="WP_276624006.1">
    <property type="nucleotide sequence ID" value="NZ_DUIH01000003.1"/>
</dbReference>
<evidence type="ECO:0000256" key="11">
    <source>
        <dbReference type="ARBA" id="ARBA00022842"/>
    </source>
</evidence>
<feature type="transmembrane region" description="Helical" evidence="17">
    <location>
        <begin position="389"/>
        <end position="415"/>
    </location>
</feature>
<dbReference type="AlphaFoldDB" id="A0A832VZ10"/>
<dbReference type="InterPro" id="IPR048307">
    <property type="entry name" value="STT3_N"/>
</dbReference>
<feature type="transmembrane region" description="Helical" evidence="17">
    <location>
        <begin position="174"/>
        <end position="190"/>
    </location>
</feature>
<dbReference type="PANTHER" id="PTHR13872">
    <property type="entry name" value="DOLICHYL-DIPHOSPHOOLIGOSACCHARIDE--PROTEIN GLYCOSYLTRANSFERASE SUBUNIT"/>
    <property type="match status" value="1"/>
</dbReference>
<keyword evidence="10" id="KW-0479">Metal-binding</keyword>
<comment type="cofactor">
    <cofactor evidence="1">
        <name>Mn(2+)</name>
        <dbReference type="ChEBI" id="CHEBI:29035"/>
    </cofactor>
</comment>
<gene>
    <name evidence="21" type="ORF">HA299_00890</name>
</gene>
<dbReference type="Pfam" id="PF02516">
    <property type="entry name" value="STT3"/>
    <property type="match status" value="1"/>
</dbReference>
<sequence>MGMIDVLRGRAKRGCPVLVVLSLIALLSAYIRIVLPWSRIFTPDGVVLQGNDAYYHTRLIENTIANFPVRMWFDPMTYFPHGSPLYWGPIHDQTVALLALIVGLGHPSTHTIYAVNALFPAVLGVALVIPTYLIVRALHGKKAGLIAALLVAIIPGQLLNRTMLGFSDHHADEILLSSLVVLFTMLALERSRGLCLSDIAALRSPKSRRAAWMRMRVSVLYLMLASLAYTFYQLSWTGALMLVFVMLLFFGAYAVIEHMRGGSIEHLALISVGLFTFPLLAILPIVNYSTTDYLYYSVVHVLALSLATLSGPVLALLSVQLRRRSIPAYGYPLVLAGIVLALVLVLSSTSREMGATLSNIFTLLTKPTIGELTIAEATPIFFPAATGGAFTLAMVNGNFGIAFYISLLGMALLAYRYARSRCPSELLVLVWSLVMFWAMYQQNRFAYYYAVNVAVLTGYLVASVLDAAGMRELSESYAAFERGALSLGEVVRGIGGWHVFLVLIVLLLLVWPWGTLAQAQLTAEGAGGPPAGWLEALHWLNESTPEPGVDYYAIYNESFEYPPGAYGVLSWWDYGHWILAIGHRMANANPFQQGIGGGPHRLPGASTFFTALNESEANEIADILGTRYVITDIEMATGKFYAMTAWALDTEGWTESHPYGVMGKTLLLPVSSEKFTSSMISRLHFDDARTLSHYRLVHESPGYFVPYMVLFLEQGRLTRGMRYFSSYEEAEQFYRQITPFYVDPQAKVVAFDAKPPASYVKVFEYVKGAHIEGSAPDGTQVSISTTISTPARTFTYTQSTTAVDGRFNLTVPYSTLGSHEGSTLYDVGAVQPYALSIGNTTITLDVSEDDVINGETIYVG</sequence>
<evidence type="ECO:0000256" key="7">
    <source>
        <dbReference type="ARBA" id="ARBA00022676"/>
    </source>
</evidence>
<dbReference type="Pfam" id="PF22627">
    <property type="entry name" value="AglB_core-like"/>
    <property type="match status" value="1"/>
</dbReference>
<evidence type="ECO:0000256" key="5">
    <source>
        <dbReference type="ARBA" id="ARBA00010810"/>
    </source>
</evidence>
<feature type="domain" description="Archaeal glycosylation protein B peripheral" evidence="19">
    <location>
        <begin position="768"/>
        <end position="857"/>
    </location>
</feature>
<evidence type="ECO:0000259" key="18">
    <source>
        <dbReference type="Pfam" id="PF02516"/>
    </source>
</evidence>
<evidence type="ECO:0000256" key="13">
    <source>
        <dbReference type="ARBA" id="ARBA00023136"/>
    </source>
</evidence>
<dbReference type="NCBIfam" id="TIGR04154">
    <property type="entry name" value="archaeo_STT3"/>
    <property type="match status" value="1"/>
</dbReference>
<evidence type="ECO:0000256" key="10">
    <source>
        <dbReference type="ARBA" id="ARBA00022723"/>
    </source>
</evidence>
<feature type="domain" description="Oligosaccharyl transferase STT3 N-terminal" evidence="18">
    <location>
        <begin position="23"/>
        <end position="461"/>
    </location>
</feature>
<evidence type="ECO:0000256" key="9">
    <source>
        <dbReference type="ARBA" id="ARBA00022692"/>
    </source>
</evidence>
<dbReference type="UniPathway" id="UPA00378"/>
<evidence type="ECO:0000256" key="8">
    <source>
        <dbReference type="ARBA" id="ARBA00022679"/>
    </source>
</evidence>
<feature type="transmembrane region" description="Helical" evidence="17">
    <location>
        <begin position="142"/>
        <end position="159"/>
    </location>
</feature>
<dbReference type="Gene3D" id="2.60.40.3390">
    <property type="match status" value="1"/>
</dbReference>
<evidence type="ECO:0000256" key="16">
    <source>
        <dbReference type="ARBA" id="ARBA00034066"/>
    </source>
</evidence>
<dbReference type="EC" id="2.4.99.21" evidence="6"/>
<evidence type="ECO:0000259" key="19">
    <source>
        <dbReference type="Pfam" id="PF18079"/>
    </source>
</evidence>
<feature type="transmembrane region" description="Helical" evidence="17">
    <location>
        <begin position="446"/>
        <end position="469"/>
    </location>
</feature>
<comment type="caution">
    <text evidence="21">The sequence shown here is derived from an EMBL/GenBank/DDBJ whole genome shotgun (WGS) entry which is preliminary data.</text>
</comment>
<feature type="transmembrane region" description="Helical" evidence="17">
    <location>
        <begin position="211"/>
        <end position="232"/>
    </location>
</feature>
<dbReference type="Pfam" id="PF18079">
    <property type="entry name" value="AglB_L1"/>
    <property type="match status" value="1"/>
</dbReference>
<dbReference type="GO" id="GO:0005886">
    <property type="term" value="C:plasma membrane"/>
    <property type="evidence" value="ECO:0007669"/>
    <property type="project" value="UniProtKB-SubCell"/>
</dbReference>
<evidence type="ECO:0000259" key="20">
    <source>
        <dbReference type="Pfam" id="PF22627"/>
    </source>
</evidence>
<comment type="catalytic activity">
    <reaction evidence="16">
        <text>an archaeal dolichyl phosphooligosaccharide + [protein]-L-asparagine = an archaeal dolichyl phosphate + a glycoprotein with the oligosaccharide chain attached by N-beta-D-glycosyl linkage to a protein L-asparagine.</text>
        <dbReference type="EC" id="2.4.99.21"/>
    </reaction>
</comment>
<dbReference type="InterPro" id="IPR026410">
    <property type="entry name" value="OlisacTrfase_arch"/>
</dbReference>
<dbReference type="Proteomes" id="UP000600363">
    <property type="component" value="Unassembled WGS sequence"/>
</dbReference>
<evidence type="ECO:0000256" key="12">
    <source>
        <dbReference type="ARBA" id="ARBA00022989"/>
    </source>
</evidence>
<evidence type="ECO:0000256" key="1">
    <source>
        <dbReference type="ARBA" id="ARBA00001936"/>
    </source>
</evidence>
<evidence type="ECO:0000256" key="14">
    <source>
        <dbReference type="ARBA" id="ARBA00023211"/>
    </source>
</evidence>
<dbReference type="InterPro" id="IPR054479">
    <property type="entry name" value="AglB-like_core"/>
</dbReference>
<keyword evidence="14" id="KW-0464">Manganese</keyword>
<evidence type="ECO:0000256" key="2">
    <source>
        <dbReference type="ARBA" id="ARBA00001946"/>
    </source>
</evidence>
<feature type="transmembrane region" description="Helical" evidence="17">
    <location>
        <begin position="112"/>
        <end position="135"/>
    </location>
</feature>
<proteinExistence type="inferred from homology"/>
<dbReference type="GO" id="GO:0046872">
    <property type="term" value="F:metal ion binding"/>
    <property type="evidence" value="ECO:0007669"/>
    <property type="project" value="UniProtKB-KW"/>
</dbReference>
<dbReference type="PANTHER" id="PTHR13872:SF1">
    <property type="entry name" value="DOLICHYL-DIPHOSPHOOLIGOSACCHARIDE--PROTEIN GLYCOSYLTRANSFERASE SUBUNIT STT3B"/>
    <property type="match status" value="1"/>
</dbReference>
<keyword evidence="13 17" id="KW-0472">Membrane</keyword>
<feature type="transmembrane region" description="Helical" evidence="17">
    <location>
        <begin position="15"/>
        <end position="35"/>
    </location>
</feature>
<evidence type="ECO:0000256" key="4">
    <source>
        <dbReference type="ARBA" id="ARBA00004922"/>
    </source>
</evidence>
<keyword evidence="12 17" id="KW-1133">Transmembrane helix</keyword>
<accession>A0A832VZ10</accession>
<keyword evidence="9 17" id="KW-0812">Transmembrane</keyword>
<evidence type="ECO:0000256" key="3">
    <source>
        <dbReference type="ARBA" id="ARBA00004651"/>
    </source>
</evidence>
<feature type="transmembrane region" description="Helical" evidence="17">
    <location>
        <begin position="268"/>
        <end position="287"/>
    </location>
</feature>
<feature type="transmembrane region" description="Helical" evidence="17">
    <location>
        <begin position="490"/>
        <end position="513"/>
    </location>
</feature>
<feature type="domain" description="AglB-like core" evidence="20">
    <location>
        <begin position="532"/>
        <end position="636"/>
    </location>
</feature>
<evidence type="ECO:0000256" key="15">
    <source>
        <dbReference type="ARBA" id="ARBA00030679"/>
    </source>
</evidence>
<keyword evidence="7" id="KW-0328">Glycosyltransferase</keyword>
<keyword evidence="8 21" id="KW-0808">Transferase</keyword>
<feature type="transmembrane region" description="Helical" evidence="17">
    <location>
        <begin position="293"/>
        <end position="317"/>
    </location>
</feature>
<evidence type="ECO:0000313" key="21">
    <source>
        <dbReference type="EMBL" id="HIH69169.1"/>
    </source>
</evidence>
<dbReference type="InterPro" id="IPR041154">
    <property type="entry name" value="AglB_P1"/>
</dbReference>
<comment type="subcellular location">
    <subcellularLocation>
        <location evidence="3">Cell membrane</location>
        <topology evidence="3">Multi-pass membrane protein</topology>
    </subcellularLocation>
</comment>
<feature type="transmembrane region" description="Helical" evidence="17">
    <location>
        <begin position="329"/>
        <end position="347"/>
    </location>
</feature>
<comment type="pathway">
    <text evidence="4">Protein modification; protein glycosylation.</text>
</comment>
<dbReference type="Gene3D" id="3.40.50.12610">
    <property type="match status" value="1"/>
</dbReference>
<evidence type="ECO:0000313" key="22">
    <source>
        <dbReference type="Proteomes" id="UP000600363"/>
    </source>
</evidence>
<protein>
    <recommendedName>
        <fullName evidence="6">dolichyl-phosphooligosaccharide-protein glycotransferase</fullName>
        <ecNumber evidence="6">2.4.99.21</ecNumber>
    </recommendedName>
    <alternativeName>
        <fullName evidence="15">Oligosaccharyl transferase</fullName>
    </alternativeName>
</protein>
<comment type="similarity">
    <text evidence="5">Belongs to the STT3 family.</text>
</comment>
<dbReference type="InterPro" id="IPR003674">
    <property type="entry name" value="Oligo_trans_STT3"/>
</dbReference>
<name>A0A832VZ10_9EURY</name>
<evidence type="ECO:0000256" key="6">
    <source>
        <dbReference type="ARBA" id="ARBA00012602"/>
    </source>
</evidence>
<dbReference type="GO" id="GO:0004576">
    <property type="term" value="F:oligosaccharyl transferase activity"/>
    <property type="evidence" value="ECO:0007669"/>
    <property type="project" value="InterPro"/>
</dbReference>
<comment type="cofactor">
    <cofactor evidence="2">
        <name>Mg(2+)</name>
        <dbReference type="ChEBI" id="CHEBI:18420"/>
    </cofactor>
</comment>
<reference evidence="21" key="1">
    <citation type="journal article" date="2020" name="bioRxiv">
        <title>A rank-normalized archaeal taxonomy based on genome phylogeny resolves widespread incomplete and uneven classifications.</title>
        <authorList>
            <person name="Rinke C."/>
            <person name="Chuvochina M."/>
            <person name="Mussig A.J."/>
            <person name="Chaumeil P.-A."/>
            <person name="Waite D.W."/>
            <person name="Whitman W.B."/>
            <person name="Parks D.H."/>
            <person name="Hugenholtz P."/>
        </authorList>
    </citation>
    <scope>NUCLEOTIDE SEQUENCE</scope>
    <source>
        <strain evidence="21">UBA12518</strain>
    </source>
</reference>